<evidence type="ECO:0000256" key="1">
    <source>
        <dbReference type="ARBA" id="ARBA00008828"/>
    </source>
</evidence>
<dbReference type="PANTHER" id="PTHR12354">
    <property type="entry name" value="INTERFERON-RELATED DEVELOPMENTAL REGULATOR"/>
    <property type="match status" value="1"/>
</dbReference>
<dbReference type="PANTHER" id="PTHR12354:SF1">
    <property type="entry name" value="INTERFERON-RELATED DEVELOPMENTAL REGULATOR 1"/>
    <property type="match status" value="1"/>
</dbReference>
<reference evidence="5" key="1">
    <citation type="submission" date="2023-06" db="EMBL/GenBank/DDBJ databases">
        <authorList>
            <person name="Delattre M."/>
        </authorList>
    </citation>
    <scope>NUCLEOTIDE SEQUENCE</scope>
    <source>
        <strain evidence="5">AF72</strain>
    </source>
</reference>
<dbReference type="EMBL" id="CATQJA010002701">
    <property type="protein sequence ID" value="CAJ0584806.1"/>
    <property type="molecule type" value="Genomic_DNA"/>
</dbReference>
<dbReference type="AlphaFoldDB" id="A0AA36DCL0"/>
<evidence type="ECO:0000313" key="6">
    <source>
        <dbReference type="Proteomes" id="UP001177023"/>
    </source>
</evidence>
<dbReference type="Proteomes" id="UP001177023">
    <property type="component" value="Unassembled WGS sequence"/>
</dbReference>
<organism evidence="5 6">
    <name type="scientific">Mesorhabditis spiculigera</name>
    <dbReference type="NCBI Taxonomy" id="96644"/>
    <lineage>
        <taxon>Eukaryota</taxon>
        <taxon>Metazoa</taxon>
        <taxon>Ecdysozoa</taxon>
        <taxon>Nematoda</taxon>
        <taxon>Chromadorea</taxon>
        <taxon>Rhabditida</taxon>
        <taxon>Rhabditina</taxon>
        <taxon>Rhabditomorpha</taxon>
        <taxon>Rhabditoidea</taxon>
        <taxon>Rhabditidae</taxon>
        <taxon>Mesorhabditinae</taxon>
        <taxon>Mesorhabditis</taxon>
    </lineage>
</organism>
<dbReference type="SUPFAM" id="SSF48371">
    <property type="entry name" value="ARM repeat"/>
    <property type="match status" value="1"/>
</dbReference>
<feature type="region of interest" description="Disordered" evidence="2">
    <location>
        <begin position="1"/>
        <end position="43"/>
    </location>
</feature>
<name>A0AA36DCL0_9BILA</name>
<sequence>MGKGRNKNKEGDGGFAPNHANKRKDKNEDYDSDSGESMSTHITFDEDLQSVRGDIDGDEDTLIDSLSEHIDNASHKNVGIRTAALKHLLFGLTSRYLSEFVAKWQATLAEVGNKAIRKSDEEILLGASLTALITLQAGDEVAEDISDSLGQLRFIVTDPAKNDAIRAHCALCLALATYFGTDSDELTALALKALRQTWTATKSTAVSWRLFDISLASWALLLQDGPTDALTSAIQDQPKIVGYLEANCTEIRIAAGEVLAFLYEYVDDAKPGFRFPNHNHVQEILETLLADSSKSKAKRDKRIQKFSLRTQESLELDSCAKKLLYDLCTDLLRGGMMQQLKENGLLRDYFSLGAPVQASGFEDKISKAERLGVHGAAAKYRHQVRSKQRDKRTAY</sequence>
<comment type="similarity">
    <text evidence="1">Belongs to the IFRD family.</text>
</comment>
<dbReference type="InterPro" id="IPR006921">
    <property type="entry name" value="Interferon-rel_develop_reg_C"/>
</dbReference>
<evidence type="ECO:0008006" key="7">
    <source>
        <dbReference type="Google" id="ProtNLM"/>
    </source>
</evidence>
<keyword evidence="6" id="KW-1185">Reference proteome</keyword>
<feature type="non-terminal residue" evidence="5">
    <location>
        <position position="1"/>
    </location>
</feature>
<feature type="domain" description="Interferon-related developmental regulator C-terminal" evidence="3">
    <location>
        <begin position="343"/>
        <end position="393"/>
    </location>
</feature>
<evidence type="ECO:0000259" key="3">
    <source>
        <dbReference type="Pfam" id="PF04836"/>
    </source>
</evidence>
<gene>
    <name evidence="5" type="ORF">MSPICULIGERA_LOCUS22846</name>
</gene>
<evidence type="ECO:0000313" key="5">
    <source>
        <dbReference type="EMBL" id="CAJ0584806.1"/>
    </source>
</evidence>
<comment type="caution">
    <text evidence="5">The sequence shown here is derived from an EMBL/GenBank/DDBJ whole genome shotgun (WGS) entry which is preliminary data.</text>
</comment>
<dbReference type="InterPro" id="IPR039777">
    <property type="entry name" value="IFRD"/>
</dbReference>
<accession>A0AA36DCL0</accession>
<dbReference type="Pfam" id="PF04836">
    <property type="entry name" value="IFRD_C"/>
    <property type="match status" value="1"/>
</dbReference>
<evidence type="ECO:0000259" key="4">
    <source>
        <dbReference type="Pfam" id="PF05004"/>
    </source>
</evidence>
<proteinExistence type="inferred from homology"/>
<dbReference type="InterPro" id="IPR007701">
    <property type="entry name" value="Interferon-rel_develop_reg_N"/>
</dbReference>
<evidence type="ECO:0000256" key="2">
    <source>
        <dbReference type="SAM" id="MobiDB-lite"/>
    </source>
</evidence>
<feature type="domain" description="Interferon-related developmental regulator N-terminal" evidence="4">
    <location>
        <begin position="36"/>
        <end position="307"/>
    </location>
</feature>
<dbReference type="InterPro" id="IPR016024">
    <property type="entry name" value="ARM-type_fold"/>
</dbReference>
<dbReference type="Pfam" id="PF05004">
    <property type="entry name" value="IFRD"/>
    <property type="match status" value="1"/>
</dbReference>
<protein>
    <recommendedName>
        <fullName evidence="7">Interferon-related developmental regulator N-terminal domain-containing protein</fullName>
    </recommendedName>
</protein>